<dbReference type="RefSeq" id="WP_074827318.1">
    <property type="nucleotide sequence ID" value="NZ_FNTI01000001.1"/>
</dbReference>
<gene>
    <name evidence="3" type="ORF">SAMN05444171_6262</name>
</gene>
<name>A0A1M7FQE5_9BRAD</name>
<dbReference type="Proteomes" id="UP000183208">
    <property type="component" value="Unassembled WGS sequence"/>
</dbReference>
<dbReference type="Gene3D" id="3.90.226.10">
    <property type="entry name" value="2-enoyl-CoA Hydratase, Chain A, domain 1"/>
    <property type="match status" value="2"/>
</dbReference>
<dbReference type="InterPro" id="IPR045190">
    <property type="entry name" value="MCCB/AccD1-like"/>
</dbReference>
<dbReference type="PANTHER" id="PTHR22855:SF13">
    <property type="entry name" value="METHYLCROTONOYL-COA CARBOXYLASE BETA CHAIN, MITOCHONDRIAL"/>
    <property type="match status" value="1"/>
</dbReference>
<dbReference type="SUPFAM" id="SSF52096">
    <property type="entry name" value="ClpP/crotonase"/>
    <property type="match status" value="2"/>
</dbReference>
<dbReference type="AlphaFoldDB" id="A0A1M7FQE5"/>
<dbReference type="Pfam" id="PF01039">
    <property type="entry name" value="Carboxyl_trans"/>
    <property type="match status" value="1"/>
</dbReference>
<dbReference type="InterPro" id="IPR034733">
    <property type="entry name" value="AcCoA_carboxyl_beta"/>
</dbReference>
<reference evidence="3 4" key="1">
    <citation type="submission" date="2016-10" db="EMBL/GenBank/DDBJ databases">
        <authorList>
            <person name="de Groot N.N."/>
        </authorList>
    </citation>
    <scope>NUCLEOTIDE SEQUENCE [LARGE SCALE GENOMIC DNA]</scope>
    <source>
        <strain evidence="3 4">GAS522</strain>
    </source>
</reference>
<dbReference type="GO" id="GO:0004485">
    <property type="term" value="F:methylcrotonoyl-CoA carboxylase activity"/>
    <property type="evidence" value="ECO:0007669"/>
    <property type="project" value="TreeGrafter"/>
</dbReference>
<dbReference type="InterPro" id="IPR029045">
    <property type="entry name" value="ClpP/crotonase-like_dom_sf"/>
</dbReference>
<protein>
    <submittedName>
        <fullName evidence="3">3-methylcrotonyl-CoA carboxylase beta subunit</fullName>
    </submittedName>
</protein>
<dbReference type="PANTHER" id="PTHR22855">
    <property type="entry name" value="ACETYL, PROPIONYL, PYRUVATE, AND GLUTACONYL CARBOXYLASE-RELATED"/>
    <property type="match status" value="1"/>
</dbReference>
<feature type="domain" description="CoA carboxyltransferase N-terminal" evidence="1">
    <location>
        <begin position="22"/>
        <end position="278"/>
    </location>
</feature>
<organism evidence="3 4">
    <name type="scientific">Bradyrhizobium lablabi</name>
    <dbReference type="NCBI Taxonomy" id="722472"/>
    <lineage>
        <taxon>Bacteria</taxon>
        <taxon>Pseudomonadati</taxon>
        <taxon>Pseudomonadota</taxon>
        <taxon>Alphaproteobacteria</taxon>
        <taxon>Hyphomicrobiales</taxon>
        <taxon>Nitrobacteraceae</taxon>
        <taxon>Bradyrhizobium</taxon>
    </lineage>
</organism>
<dbReference type="InterPro" id="IPR011763">
    <property type="entry name" value="COA_CT_C"/>
</dbReference>
<accession>A0A1M7FQE5</accession>
<dbReference type="OrthoDB" id="9803706at2"/>
<dbReference type="EMBL" id="FNTI01000001">
    <property type="protein sequence ID" value="SEE10233.1"/>
    <property type="molecule type" value="Genomic_DNA"/>
</dbReference>
<sequence length="535" mass="58457">MATMKSEVSTASEEYRRNREAYEARIADLHIRRAAAAIGGPERARRLHRDRKQLLPRERVAALLDPGSPFLEFCQLAGEGMYEGVPPGGSIITGVGMVSGRACMIIANDATVKGGTYYGITCKKHVRAQRFAWQHRLPCVTLVQSGGANLPDQPNIFPDEGQFGSIFYNQIRMSSEGIPQIAIVHGPSTAGGAYMPALCDETVIVRNQGAMFLGGPQLVYAATKEEVGMEALGGGEMHSRVSGVTDHLAESDGHAIAITRDIVAHLGEIPAQRWTVTPPRPPRADPNDIYGLISADPRVPTTNRDIVARLVDDSEFHEFKPLYGDTLITGFARIMGFEIGILCNNGVLFSESALKATHFIDLCCKRNIPLLFMADVTGFMVGREAEEGGISKHGAKMITAMASANVPKYTLIIGNAYGAGYLSMCGRAFRPNAMMMWPNGRSAIMGPDQAATTLAMVKDEGHKREGTSWTDAEREAYRAPVRKTFEDFANAYNFARNTWCDMVIDPLETRNVMAMLLDLAGRLPQQHTDFGVLRM</sequence>
<dbReference type="FunFam" id="3.90.226.10:FF:000046">
    <property type="entry name" value="Geranyl-CoA carboxylase beta subunit"/>
    <property type="match status" value="1"/>
</dbReference>
<evidence type="ECO:0000313" key="4">
    <source>
        <dbReference type="Proteomes" id="UP000183208"/>
    </source>
</evidence>
<dbReference type="GO" id="GO:1905202">
    <property type="term" value="C:methylcrotonoyl-CoA carboxylase complex"/>
    <property type="evidence" value="ECO:0007669"/>
    <property type="project" value="TreeGrafter"/>
</dbReference>
<feature type="domain" description="CoA carboxyltransferase C-terminal" evidence="2">
    <location>
        <begin position="288"/>
        <end position="527"/>
    </location>
</feature>
<proteinExistence type="predicted"/>
<dbReference type="GO" id="GO:0006552">
    <property type="term" value="P:L-leucine catabolic process"/>
    <property type="evidence" value="ECO:0007669"/>
    <property type="project" value="TreeGrafter"/>
</dbReference>
<dbReference type="FunFam" id="3.90.226.10:FF:000004">
    <property type="entry name" value="Methylcrotonoyl-CoA carboxylase beta chain"/>
    <property type="match status" value="1"/>
</dbReference>
<evidence type="ECO:0000259" key="1">
    <source>
        <dbReference type="PROSITE" id="PS50980"/>
    </source>
</evidence>
<dbReference type="InterPro" id="IPR011762">
    <property type="entry name" value="COA_CT_N"/>
</dbReference>
<evidence type="ECO:0000313" key="3">
    <source>
        <dbReference type="EMBL" id="SEE10233.1"/>
    </source>
</evidence>
<dbReference type="PROSITE" id="PS50980">
    <property type="entry name" value="COA_CT_NTER"/>
    <property type="match status" value="1"/>
</dbReference>
<evidence type="ECO:0000259" key="2">
    <source>
        <dbReference type="PROSITE" id="PS50989"/>
    </source>
</evidence>
<dbReference type="PROSITE" id="PS50989">
    <property type="entry name" value="COA_CT_CTER"/>
    <property type="match status" value="1"/>
</dbReference>